<dbReference type="InterPro" id="IPR006150">
    <property type="entry name" value="Cys_repeat_1"/>
</dbReference>
<evidence type="ECO:0000313" key="2">
    <source>
        <dbReference type="EMBL" id="WAR12259.1"/>
    </source>
</evidence>
<organism evidence="2 3">
    <name type="scientific">Mya arenaria</name>
    <name type="common">Soft-shell clam</name>
    <dbReference type="NCBI Taxonomy" id="6604"/>
    <lineage>
        <taxon>Eukaryota</taxon>
        <taxon>Metazoa</taxon>
        <taxon>Spiralia</taxon>
        <taxon>Lophotrochozoa</taxon>
        <taxon>Mollusca</taxon>
        <taxon>Bivalvia</taxon>
        <taxon>Autobranchia</taxon>
        <taxon>Heteroconchia</taxon>
        <taxon>Euheterodonta</taxon>
        <taxon>Imparidentia</taxon>
        <taxon>Neoheterodontei</taxon>
        <taxon>Myida</taxon>
        <taxon>Myoidea</taxon>
        <taxon>Myidae</taxon>
        <taxon>Mya</taxon>
    </lineage>
</organism>
<proteinExistence type="predicted"/>
<keyword evidence="3" id="KW-1185">Reference proteome</keyword>
<protein>
    <recommendedName>
        <fullName evidence="1">WAP domain-containing protein</fullName>
    </recommendedName>
</protein>
<feature type="domain" description="WAP" evidence="1">
    <location>
        <begin position="140"/>
        <end position="190"/>
    </location>
</feature>
<dbReference type="Proteomes" id="UP001164746">
    <property type="component" value="Chromosome 8"/>
</dbReference>
<sequence>RFCSPSVCPSGVVGPECSLSEPCKPGYSCIGGNCCRDLAPPPVCPSGVVGPECSLSEPCKPGYSCIGGNCCRDPVCPDNEQSAGSCVTIMGMPRCAHGYECIGGFCCPHPCQFGFTGQTCSNENQECPSGSTCNASGKCCKQEQNRCPFFIPPIDSSVCSTTSPPECSTDRDCTQGRACCSGPCGNRLCI</sequence>
<reference evidence="2" key="1">
    <citation type="submission" date="2022-11" db="EMBL/GenBank/DDBJ databases">
        <title>Centuries of genome instability and evolution in soft-shell clam transmissible cancer (bioRxiv).</title>
        <authorList>
            <person name="Hart S.F.M."/>
            <person name="Yonemitsu M.A."/>
            <person name="Giersch R.M."/>
            <person name="Beal B.F."/>
            <person name="Arriagada G."/>
            <person name="Davis B.W."/>
            <person name="Ostrander E.A."/>
            <person name="Goff S.P."/>
            <person name="Metzger M.J."/>
        </authorList>
    </citation>
    <scope>NUCLEOTIDE SEQUENCE</scope>
    <source>
        <strain evidence="2">MELC-2E11</strain>
        <tissue evidence="2">Siphon/mantle</tissue>
    </source>
</reference>
<evidence type="ECO:0000313" key="3">
    <source>
        <dbReference type="Proteomes" id="UP001164746"/>
    </source>
</evidence>
<gene>
    <name evidence="2" type="ORF">MAR_026439</name>
</gene>
<dbReference type="EMBL" id="CP111019">
    <property type="protein sequence ID" value="WAR12259.1"/>
    <property type="molecule type" value="Genomic_DNA"/>
</dbReference>
<dbReference type="InterPro" id="IPR008197">
    <property type="entry name" value="WAP_dom"/>
</dbReference>
<feature type="non-terminal residue" evidence="2">
    <location>
        <position position="1"/>
    </location>
</feature>
<dbReference type="PROSITE" id="PS51390">
    <property type="entry name" value="WAP"/>
    <property type="match status" value="1"/>
</dbReference>
<evidence type="ECO:0000259" key="1">
    <source>
        <dbReference type="PROSITE" id="PS51390"/>
    </source>
</evidence>
<accession>A0ABY7EV38</accession>
<name>A0ABY7EV38_MYAAR</name>
<dbReference type="SMART" id="SM00289">
    <property type="entry name" value="WR1"/>
    <property type="match status" value="4"/>
</dbReference>